<organism evidence="2 3">
    <name type="scientific">Acinetobacter boissieri</name>
    <dbReference type="NCBI Taxonomy" id="1219383"/>
    <lineage>
        <taxon>Bacteria</taxon>
        <taxon>Pseudomonadati</taxon>
        <taxon>Pseudomonadota</taxon>
        <taxon>Gammaproteobacteria</taxon>
        <taxon>Moraxellales</taxon>
        <taxon>Moraxellaceae</taxon>
        <taxon>Acinetobacter</taxon>
    </lineage>
</organism>
<dbReference type="Gene3D" id="3.40.50.1820">
    <property type="entry name" value="alpha/beta hydrolase"/>
    <property type="match status" value="1"/>
</dbReference>
<dbReference type="RefSeq" id="WP_092747475.1">
    <property type="nucleotide sequence ID" value="NZ_FMYL01000004.1"/>
</dbReference>
<dbReference type="OrthoDB" id="5521505at2"/>
<dbReference type="AlphaFoldDB" id="A0A1G6H7P5"/>
<dbReference type="PANTHER" id="PTHR43798">
    <property type="entry name" value="MONOACYLGLYCEROL LIPASE"/>
    <property type="match status" value="1"/>
</dbReference>
<dbReference type="InterPro" id="IPR000073">
    <property type="entry name" value="AB_hydrolase_1"/>
</dbReference>
<keyword evidence="2" id="KW-0031">Aminopeptidase</keyword>
<dbReference type="Proteomes" id="UP000242501">
    <property type="component" value="Unassembled WGS sequence"/>
</dbReference>
<accession>A0A1G6H7P5</accession>
<dbReference type="STRING" id="1219383.SAMN05421733_104122"/>
<dbReference type="SUPFAM" id="SSF53474">
    <property type="entry name" value="alpha/beta-Hydrolases"/>
    <property type="match status" value="1"/>
</dbReference>
<gene>
    <name evidence="2" type="ORF">SAMN05421733_104122</name>
</gene>
<keyword evidence="3" id="KW-1185">Reference proteome</keyword>
<evidence type="ECO:0000259" key="1">
    <source>
        <dbReference type="Pfam" id="PF00561"/>
    </source>
</evidence>
<protein>
    <submittedName>
        <fullName evidence="2">Serine aminopeptidase, S33</fullName>
    </submittedName>
</protein>
<keyword evidence="2" id="KW-0645">Protease</keyword>
<dbReference type="Pfam" id="PF00561">
    <property type="entry name" value="Abhydrolase_1"/>
    <property type="match status" value="2"/>
</dbReference>
<feature type="domain" description="AB hydrolase-1" evidence="1">
    <location>
        <begin position="131"/>
        <end position="182"/>
    </location>
</feature>
<evidence type="ECO:0000313" key="2">
    <source>
        <dbReference type="EMBL" id="SDB90251.1"/>
    </source>
</evidence>
<dbReference type="EMBL" id="FMYL01000004">
    <property type="protein sequence ID" value="SDB90251.1"/>
    <property type="molecule type" value="Genomic_DNA"/>
</dbReference>
<keyword evidence="2" id="KW-0378">Hydrolase</keyword>
<feature type="domain" description="AB hydrolase-1" evidence="1">
    <location>
        <begin position="4"/>
        <end position="119"/>
    </location>
</feature>
<dbReference type="GO" id="GO:0004177">
    <property type="term" value="F:aminopeptidase activity"/>
    <property type="evidence" value="ECO:0007669"/>
    <property type="project" value="UniProtKB-KW"/>
</dbReference>
<proteinExistence type="predicted"/>
<dbReference type="InterPro" id="IPR029058">
    <property type="entry name" value="AB_hydrolase_fold"/>
</dbReference>
<dbReference type="InterPro" id="IPR050266">
    <property type="entry name" value="AB_hydrolase_sf"/>
</dbReference>
<sequence>MNHTLYFLPGALGNTTFWQPVIEHLPMHDCQVMAYPAFHNTPPLAHIQSFEQLSDHVIQHMPKKGIVIAQSMGGLFAIRHALKNPHLVQALVLVATSGGIDLHGLDLTDWREHYKKDHPTIPHWFTENTPNYQALLQQIKQPILLIWADQDPISPLTIATRLKQYLPQAKLHVIEASDHHFAAQHAIEVATTIGAFIASAVLPER</sequence>
<name>A0A1G6H7P5_9GAMM</name>
<reference evidence="3" key="1">
    <citation type="submission" date="2016-09" db="EMBL/GenBank/DDBJ databases">
        <authorList>
            <person name="Varghese N."/>
            <person name="Submissions S."/>
        </authorList>
    </citation>
    <scope>NUCLEOTIDE SEQUENCE [LARGE SCALE GENOMIC DNA]</scope>
    <source>
        <strain evidence="3">ANC 4422</strain>
    </source>
</reference>
<evidence type="ECO:0000313" key="3">
    <source>
        <dbReference type="Proteomes" id="UP000242501"/>
    </source>
</evidence>